<feature type="region of interest" description="Disordered" evidence="5">
    <location>
        <begin position="299"/>
        <end position="354"/>
    </location>
</feature>
<dbReference type="InterPro" id="IPR057366">
    <property type="entry name" value="TRPM-like"/>
</dbReference>
<name>A0A3P6YXV5_HYMDI</name>
<dbReference type="Pfam" id="PF25508">
    <property type="entry name" value="TRPM2"/>
    <property type="match status" value="1"/>
</dbReference>
<protein>
    <recommendedName>
        <fullName evidence="6">TRPM-like domain-containing protein</fullName>
    </recommendedName>
</protein>
<sequence>MEAATKMETEEIMEDKEAMSLETRLGSVMEQFLREMHPDYYNFAEEVSMLAEIITDYVSLVLVFDMEEDSDLDGYMISSLLASAGTSTPPDQLNLEQLEITLTLNRADIAREKIFLENKRWKKGQLNDYMYQALMGDRHDFVKIFLEQGFSLEEFLTVYMLERLYTDQLKNMASKVTLRDVGKVIKSLVGDFYHPLYLSKEFQQKLAPEKSDLVAILPNKFPKAPPKIHLDNRKGPGGGGTGGVSVNTTHPYAEPQYNYKAMSICPNVLGLHEPVSFIDFFDEHPKVKYKVSSALKHEREDMENNGDGSPSHLLFSIPRQDNVRRSPSADTAESMTPRGMQRSSTRTTTLSIEQRYPVGDSIQMVSPGDVQNWYPREPESNPSDGEYEVEEEVKVKRSRFAVTHMGFDKIQYGRHQKRRLSFEKMKEIQVASGRGQYYGNPTFTARHQFAYQTSITAPLAVDEQYSRTPQHLFREISLESTYESQNTQRNPTLDKELGGQNDEDEEEEDEEEDIGFGGNLKRRFFEALRRKSSKDHDDGGLGPGNLQTLKAVAALAAVAGGMGGGTNDLDKTAANGLYHA</sequence>
<gene>
    <name evidence="7" type="ORF">HDID_LOCUS4372</name>
</gene>
<evidence type="ECO:0000313" key="8">
    <source>
        <dbReference type="Proteomes" id="UP000274504"/>
    </source>
</evidence>
<feature type="compositionally biased region" description="Polar residues" evidence="5">
    <location>
        <begin position="341"/>
        <end position="352"/>
    </location>
</feature>
<organism evidence="7 8">
    <name type="scientific">Hymenolepis diminuta</name>
    <name type="common">Rat tapeworm</name>
    <dbReference type="NCBI Taxonomy" id="6216"/>
    <lineage>
        <taxon>Eukaryota</taxon>
        <taxon>Metazoa</taxon>
        <taxon>Spiralia</taxon>
        <taxon>Lophotrochozoa</taxon>
        <taxon>Platyhelminthes</taxon>
        <taxon>Cestoda</taxon>
        <taxon>Eucestoda</taxon>
        <taxon>Cyclophyllidea</taxon>
        <taxon>Hymenolepididae</taxon>
        <taxon>Hymenolepis</taxon>
    </lineage>
</organism>
<dbReference type="GO" id="GO:0099604">
    <property type="term" value="F:ligand-gated calcium channel activity"/>
    <property type="evidence" value="ECO:0007669"/>
    <property type="project" value="TreeGrafter"/>
</dbReference>
<accession>A0A3P6YXV5</accession>
<evidence type="ECO:0000256" key="5">
    <source>
        <dbReference type="SAM" id="MobiDB-lite"/>
    </source>
</evidence>
<dbReference type="OrthoDB" id="9994106at2759"/>
<evidence type="ECO:0000256" key="4">
    <source>
        <dbReference type="ARBA" id="ARBA00023136"/>
    </source>
</evidence>
<dbReference type="EMBL" id="UYSG01001650">
    <property type="protein sequence ID" value="VDL48266.1"/>
    <property type="molecule type" value="Genomic_DNA"/>
</dbReference>
<comment type="subcellular location">
    <subcellularLocation>
        <location evidence="1">Membrane</location>
        <topology evidence="1">Multi-pass membrane protein</topology>
    </subcellularLocation>
</comment>
<feature type="region of interest" description="Disordered" evidence="5">
    <location>
        <begin position="226"/>
        <end position="247"/>
    </location>
</feature>
<dbReference type="Proteomes" id="UP000274504">
    <property type="component" value="Unassembled WGS sequence"/>
</dbReference>
<dbReference type="PANTHER" id="PTHR13800:SF12">
    <property type="entry name" value="TRANSIENT RECEPTOR POTENTIAL CATION CHANNEL SUBFAMILY M MEMBER-LIKE 2"/>
    <property type="match status" value="1"/>
</dbReference>
<dbReference type="InterPro" id="IPR050927">
    <property type="entry name" value="TRPM"/>
</dbReference>
<feature type="region of interest" description="Disordered" evidence="5">
    <location>
        <begin position="479"/>
        <end position="516"/>
    </location>
</feature>
<proteinExistence type="predicted"/>
<keyword evidence="4" id="KW-0472">Membrane</keyword>
<dbReference type="PANTHER" id="PTHR13800">
    <property type="entry name" value="TRANSIENT RECEPTOR POTENTIAL CATION CHANNEL, SUBFAMILY M, MEMBER 6"/>
    <property type="match status" value="1"/>
</dbReference>
<evidence type="ECO:0000313" key="7">
    <source>
        <dbReference type="EMBL" id="VDL48266.1"/>
    </source>
</evidence>
<keyword evidence="2" id="KW-0812">Transmembrane</keyword>
<keyword evidence="3" id="KW-1133">Transmembrane helix</keyword>
<feature type="compositionally biased region" description="Polar residues" evidence="5">
    <location>
        <begin position="479"/>
        <end position="491"/>
    </location>
</feature>
<evidence type="ECO:0000259" key="6">
    <source>
        <dbReference type="Pfam" id="PF25508"/>
    </source>
</evidence>
<evidence type="ECO:0000256" key="2">
    <source>
        <dbReference type="ARBA" id="ARBA00022692"/>
    </source>
</evidence>
<dbReference type="AlphaFoldDB" id="A0A3P6YXV5"/>
<dbReference type="GO" id="GO:0005886">
    <property type="term" value="C:plasma membrane"/>
    <property type="evidence" value="ECO:0007669"/>
    <property type="project" value="TreeGrafter"/>
</dbReference>
<evidence type="ECO:0000256" key="1">
    <source>
        <dbReference type="ARBA" id="ARBA00004141"/>
    </source>
</evidence>
<evidence type="ECO:0000256" key="3">
    <source>
        <dbReference type="ARBA" id="ARBA00022989"/>
    </source>
</evidence>
<reference evidence="7 8" key="1">
    <citation type="submission" date="2018-11" db="EMBL/GenBank/DDBJ databases">
        <authorList>
            <consortium name="Pathogen Informatics"/>
        </authorList>
    </citation>
    <scope>NUCLEOTIDE SEQUENCE [LARGE SCALE GENOMIC DNA]</scope>
</reference>
<feature type="domain" description="TRPM-like" evidence="6">
    <location>
        <begin position="113"/>
        <end position="168"/>
    </location>
</feature>
<feature type="compositionally biased region" description="Acidic residues" evidence="5">
    <location>
        <begin position="501"/>
        <end position="514"/>
    </location>
</feature>